<protein>
    <submittedName>
        <fullName evidence="3">Uncharacterized protein</fullName>
    </submittedName>
</protein>
<keyword evidence="2" id="KW-0677">Repeat</keyword>
<accession>A0A484GK61</accession>
<dbReference type="EMBL" id="QWLN02006793">
    <property type="protein sequence ID" value="TEA36092.1"/>
    <property type="molecule type" value="Genomic_DNA"/>
</dbReference>
<evidence type="ECO:0000256" key="1">
    <source>
        <dbReference type="ARBA" id="ARBA00022614"/>
    </source>
</evidence>
<name>A0A484GK61_SOUCH</name>
<dbReference type="PANTHER" id="PTHR14224">
    <property type="entry name" value="SIMILAR TO PREFERENTIALLY EXPRESSED ANTIGEN IN MELANOMA-LIKE 3"/>
    <property type="match status" value="1"/>
</dbReference>
<gene>
    <name evidence="3" type="ORF">DBR06_SOUSAS69710002</name>
</gene>
<feature type="non-terminal residue" evidence="3">
    <location>
        <position position="232"/>
    </location>
</feature>
<feature type="non-terminal residue" evidence="3">
    <location>
        <position position="1"/>
    </location>
</feature>
<evidence type="ECO:0000313" key="3">
    <source>
        <dbReference type="EMBL" id="TEA36092.1"/>
    </source>
</evidence>
<evidence type="ECO:0000313" key="4">
    <source>
        <dbReference type="Proteomes" id="UP000295264"/>
    </source>
</evidence>
<dbReference type="Proteomes" id="UP000295264">
    <property type="component" value="Unassembled WGS sequence"/>
</dbReference>
<dbReference type="PANTHER" id="PTHR14224:SF24">
    <property type="entry name" value="MELANOMA ANTIGEN PREFERENTIALLY EXPRESSED IN TUMORS"/>
    <property type="match status" value="1"/>
</dbReference>
<comment type="caution">
    <text evidence="3">The sequence shown here is derived from an EMBL/GenBank/DDBJ whole genome shotgun (WGS) entry which is preliminary data.</text>
</comment>
<dbReference type="InterPro" id="IPR050694">
    <property type="entry name" value="LRRC14/PRAME"/>
</dbReference>
<proteinExistence type="predicted"/>
<keyword evidence="1" id="KW-0433">Leucine-rich repeat</keyword>
<dbReference type="GO" id="GO:0005737">
    <property type="term" value="C:cytoplasm"/>
    <property type="evidence" value="ECO:0007669"/>
    <property type="project" value="TreeGrafter"/>
</dbReference>
<sequence>SLQYSLLSRFFRVGIRAPPKLLELAVQSLLRDEALAIAALEELPAELFPPLFSAAFAGMHSQAVKAMVQAWPFPCLPLGALMKEHKPHLETFRAAIDGLDVLLAQEVRPRRWKLQVLDLRRNAHQDFWTVCSGTRAGVCSLLEPEVARPVRKRRRVEGARAWSKQTSAPVEVLIDLCLKEGTPDASLSYLLKKVKQRRGSLRLCCQKLRVFSMPMQNIRKILKLVQLDSVQD</sequence>
<dbReference type="AlphaFoldDB" id="A0A484GK61"/>
<keyword evidence="4" id="KW-1185">Reference proteome</keyword>
<reference evidence="3 4" key="1">
    <citation type="journal article" date="2018" name="Genomics">
        <title>Molecular footprints of inshore aquatic adaptation in Indo-Pacific humpback dolphin (Sousa chinensis).</title>
        <authorList>
            <person name="Ming Y."/>
            <person name="Jian J."/>
            <person name="Yu F."/>
            <person name="Yu X."/>
            <person name="Wang J."/>
            <person name="Liu W."/>
        </authorList>
    </citation>
    <scope>NUCLEOTIDE SEQUENCE [LARGE SCALE GENOMIC DNA]</scope>
    <source>
        <strain evidence="3">MY-2018</strain>
        <tissue evidence="3">Skin</tissue>
    </source>
</reference>
<organism evidence="3 4">
    <name type="scientific">Sousa chinensis</name>
    <name type="common">Indo-pacific humpbacked dolphin</name>
    <name type="synonym">Steno chinensis</name>
    <dbReference type="NCBI Taxonomy" id="103600"/>
    <lineage>
        <taxon>Eukaryota</taxon>
        <taxon>Metazoa</taxon>
        <taxon>Chordata</taxon>
        <taxon>Craniata</taxon>
        <taxon>Vertebrata</taxon>
        <taxon>Euteleostomi</taxon>
        <taxon>Mammalia</taxon>
        <taxon>Eutheria</taxon>
        <taxon>Laurasiatheria</taxon>
        <taxon>Artiodactyla</taxon>
        <taxon>Whippomorpha</taxon>
        <taxon>Cetacea</taxon>
        <taxon>Odontoceti</taxon>
        <taxon>Delphinidae</taxon>
        <taxon>Sousa</taxon>
    </lineage>
</organism>
<evidence type="ECO:0000256" key="2">
    <source>
        <dbReference type="ARBA" id="ARBA00022737"/>
    </source>
</evidence>